<gene>
    <name evidence="1" type="ORF">CAPTEDRAFT_122040</name>
</gene>
<proteinExistence type="predicted"/>
<dbReference type="EnsemblMetazoa" id="CapteT122040">
    <property type="protein sequence ID" value="CapteP122040"/>
    <property type="gene ID" value="CapteG122040"/>
</dbReference>
<reference evidence="1 3" key="2">
    <citation type="journal article" date="2013" name="Nature">
        <title>Insights into bilaterian evolution from three spiralian genomes.</title>
        <authorList>
            <person name="Simakov O."/>
            <person name="Marletaz F."/>
            <person name="Cho S.J."/>
            <person name="Edsinger-Gonzales E."/>
            <person name="Havlak P."/>
            <person name="Hellsten U."/>
            <person name="Kuo D.H."/>
            <person name="Larsson T."/>
            <person name="Lv J."/>
            <person name="Arendt D."/>
            <person name="Savage R."/>
            <person name="Osoegawa K."/>
            <person name="de Jong P."/>
            <person name="Grimwood J."/>
            <person name="Chapman J.A."/>
            <person name="Shapiro H."/>
            <person name="Aerts A."/>
            <person name="Otillar R.P."/>
            <person name="Terry A.Y."/>
            <person name="Boore J.L."/>
            <person name="Grigoriev I.V."/>
            <person name="Lindberg D.R."/>
            <person name="Seaver E.C."/>
            <person name="Weisblat D.A."/>
            <person name="Putnam N.H."/>
            <person name="Rokhsar D.S."/>
        </authorList>
    </citation>
    <scope>NUCLEOTIDE SEQUENCE</scope>
    <source>
        <strain evidence="1 3">I ESC-2004</strain>
    </source>
</reference>
<name>R7V1Y7_CAPTE</name>
<dbReference type="OrthoDB" id="10017160at2759"/>
<dbReference type="EMBL" id="AMQN01006098">
    <property type="status" value="NOT_ANNOTATED_CDS"/>
    <property type="molecule type" value="Genomic_DNA"/>
</dbReference>
<dbReference type="Proteomes" id="UP000014760">
    <property type="component" value="Unassembled WGS sequence"/>
</dbReference>
<evidence type="ECO:0000313" key="2">
    <source>
        <dbReference type="EnsemblMetazoa" id="CapteP122040"/>
    </source>
</evidence>
<dbReference type="EMBL" id="KB297594">
    <property type="protein sequence ID" value="ELU10341.1"/>
    <property type="molecule type" value="Genomic_DNA"/>
</dbReference>
<evidence type="ECO:0000313" key="3">
    <source>
        <dbReference type="Proteomes" id="UP000014760"/>
    </source>
</evidence>
<accession>R7V1Y7</accession>
<dbReference type="AlphaFoldDB" id="R7V1Y7"/>
<reference evidence="3" key="1">
    <citation type="submission" date="2012-12" db="EMBL/GenBank/DDBJ databases">
        <authorList>
            <person name="Hellsten U."/>
            <person name="Grimwood J."/>
            <person name="Chapman J.A."/>
            <person name="Shapiro H."/>
            <person name="Aerts A."/>
            <person name="Otillar R.P."/>
            <person name="Terry A.Y."/>
            <person name="Boore J.L."/>
            <person name="Simakov O."/>
            <person name="Marletaz F."/>
            <person name="Cho S.-J."/>
            <person name="Edsinger-Gonzales E."/>
            <person name="Havlak P."/>
            <person name="Kuo D.-H."/>
            <person name="Larsson T."/>
            <person name="Lv J."/>
            <person name="Arendt D."/>
            <person name="Savage R."/>
            <person name="Osoegawa K."/>
            <person name="de Jong P."/>
            <person name="Lindberg D.R."/>
            <person name="Seaver E.C."/>
            <person name="Weisblat D.A."/>
            <person name="Putnam N.H."/>
            <person name="Grigoriev I.V."/>
            <person name="Rokhsar D.S."/>
        </authorList>
    </citation>
    <scope>NUCLEOTIDE SEQUENCE</scope>
    <source>
        <strain evidence="3">I ESC-2004</strain>
    </source>
</reference>
<keyword evidence="3" id="KW-1185">Reference proteome</keyword>
<dbReference type="HOGENOM" id="CLU_2998451_0_0_1"/>
<organism evidence="1">
    <name type="scientific">Capitella teleta</name>
    <name type="common">Polychaete worm</name>
    <dbReference type="NCBI Taxonomy" id="283909"/>
    <lineage>
        <taxon>Eukaryota</taxon>
        <taxon>Metazoa</taxon>
        <taxon>Spiralia</taxon>
        <taxon>Lophotrochozoa</taxon>
        <taxon>Annelida</taxon>
        <taxon>Polychaeta</taxon>
        <taxon>Sedentaria</taxon>
        <taxon>Scolecida</taxon>
        <taxon>Capitellidae</taxon>
        <taxon>Capitella</taxon>
    </lineage>
</organism>
<evidence type="ECO:0000313" key="1">
    <source>
        <dbReference type="EMBL" id="ELU10341.1"/>
    </source>
</evidence>
<sequence length="57" mass="6893">MFYGILIICKETSIFHYGSKSKRESMEWRYREFPPPQNMKVSDTTKNLIMPVFWDSK</sequence>
<protein>
    <submittedName>
        <fullName evidence="1 2">Uncharacterized protein</fullName>
    </submittedName>
</protein>
<reference evidence="2" key="3">
    <citation type="submission" date="2015-06" db="UniProtKB">
        <authorList>
            <consortium name="EnsemblMetazoa"/>
        </authorList>
    </citation>
    <scope>IDENTIFICATION</scope>
</reference>